<organism evidence="1 2">
    <name type="scientific">Deinococcus arcticus</name>
    <dbReference type="NCBI Taxonomy" id="2136176"/>
    <lineage>
        <taxon>Bacteria</taxon>
        <taxon>Thermotogati</taxon>
        <taxon>Deinococcota</taxon>
        <taxon>Deinococci</taxon>
        <taxon>Deinococcales</taxon>
        <taxon>Deinococcaceae</taxon>
        <taxon>Deinococcus</taxon>
    </lineage>
</organism>
<comment type="caution">
    <text evidence="1">The sequence shown here is derived from an EMBL/GenBank/DDBJ whole genome shotgun (WGS) entry which is preliminary data.</text>
</comment>
<dbReference type="RefSeq" id="WP_107138566.1">
    <property type="nucleotide sequence ID" value="NZ_PYSV01000012.1"/>
</dbReference>
<dbReference type="Proteomes" id="UP000240317">
    <property type="component" value="Unassembled WGS sequence"/>
</dbReference>
<sequence length="92" mass="9904">MHLLRRAHPFEYRSGQGRDELGLADIWADAGATRAVVVLRGIPPAEAACALSALDHSALPYLLRPETRVLVLTLRPAARGEKARAVVLPLSA</sequence>
<keyword evidence="2" id="KW-1185">Reference proteome</keyword>
<name>A0A2T3W6K7_9DEIO</name>
<accession>A0A2T3W6K7</accession>
<reference evidence="1 2" key="1">
    <citation type="submission" date="2018-03" db="EMBL/GenBank/DDBJ databases">
        <title>Draft genome of Deinococcus sp. OD32.</title>
        <authorList>
            <person name="Wang X.-P."/>
            <person name="Du Z.-J."/>
        </authorList>
    </citation>
    <scope>NUCLEOTIDE SEQUENCE [LARGE SCALE GENOMIC DNA]</scope>
    <source>
        <strain evidence="1 2">OD32</strain>
    </source>
</reference>
<proteinExistence type="predicted"/>
<gene>
    <name evidence="1" type="ORF">C8263_13035</name>
</gene>
<dbReference type="AlphaFoldDB" id="A0A2T3W6K7"/>
<evidence type="ECO:0000313" key="1">
    <source>
        <dbReference type="EMBL" id="PTA67482.1"/>
    </source>
</evidence>
<dbReference type="OrthoDB" id="70752at2"/>
<evidence type="ECO:0000313" key="2">
    <source>
        <dbReference type="Proteomes" id="UP000240317"/>
    </source>
</evidence>
<dbReference type="EMBL" id="PYSV01000012">
    <property type="protein sequence ID" value="PTA67482.1"/>
    <property type="molecule type" value="Genomic_DNA"/>
</dbReference>
<protein>
    <submittedName>
        <fullName evidence="1">Uncharacterized protein</fullName>
    </submittedName>
</protein>